<comment type="caution">
    <text evidence="2">The sequence shown here is derived from an EMBL/GenBank/DDBJ whole genome shotgun (WGS) entry which is preliminary data.</text>
</comment>
<reference evidence="2 3" key="1">
    <citation type="journal article" date="2018" name="Nat. Genet.">
        <title>The Rosa genome provides new insights in the design of modern roses.</title>
        <authorList>
            <person name="Bendahmane M."/>
        </authorList>
    </citation>
    <scope>NUCLEOTIDE SEQUENCE [LARGE SCALE GENOMIC DNA]</scope>
    <source>
        <strain evidence="3">cv. Old Blush</strain>
    </source>
</reference>
<accession>A0A2P6PCD0</accession>
<dbReference type="Gramene" id="PRQ19586">
    <property type="protein sequence ID" value="PRQ19586"/>
    <property type="gene ID" value="RchiOBHm_Chr7g0218791"/>
</dbReference>
<dbReference type="PANTHER" id="PTHR31672:SF11">
    <property type="entry name" value="F-BOX PROTEIN CPR1-LIKE ISOFORM X2"/>
    <property type="match status" value="1"/>
</dbReference>
<dbReference type="Pfam" id="PF00646">
    <property type="entry name" value="F-box"/>
    <property type="match status" value="1"/>
</dbReference>
<name>A0A2P6PCD0_ROSCH</name>
<dbReference type="InterPro" id="IPR001810">
    <property type="entry name" value="F-box_dom"/>
</dbReference>
<keyword evidence="3" id="KW-1185">Reference proteome</keyword>
<dbReference type="PANTHER" id="PTHR31672">
    <property type="entry name" value="BNACNNG10540D PROTEIN"/>
    <property type="match status" value="1"/>
</dbReference>
<protein>
    <submittedName>
        <fullName evidence="2">Putative F-box domain-containing protein</fullName>
    </submittedName>
</protein>
<feature type="domain" description="F-box" evidence="1">
    <location>
        <begin position="36"/>
        <end position="76"/>
    </location>
</feature>
<gene>
    <name evidence="2" type="ORF">RchiOBHm_Chr7g0218791</name>
</gene>
<evidence type="ECO:0000313" key="2">
    <source>
        <dbReference type="EMBL" id="PRQ19586.1"/>
    </source>
</evidence>
<proteinExistence type="predicted"/>
<dbReference type="Proteomes" id="UP000238479">
    <property type="component" value="Chromosome 7"/>
</dbReference>
<dbReference type="AlphaFoldDB" id="A0A2P6PCD0"/>
<dbReference type="InterPro" id="IPR050796">
    <property type="entry name" value="SCF_F-box_component"/>
</dbReference>
<dbReference type="SUPFAM" id="SSF81383">
    <property type="entry name" value="F-box domain"/>
    <property type="match status" value="1"/>
</dbReference>
<organism evidence="2 3">
    <name type="scientific">Rosa chinensis</name>
    <name type="common">China rose</name>
    <dbReference type="NCBI Taxonomy" id="74649"/>
    <lineage>
        <taxon>Eukaryota</taxon>
        <taxon>Viridiplantae</taxon>
        <taxon>Streptophyta</taxon>
        <taxon>Embryophyta</taxon>
        <taxon>Tracheophyta</taxon>
        <taxon>Spermatophyta</taxon>
        <taxon>Magnoliopsida</taxon>
        <taxon>eudicotyledons</taxon>
        <taxon>Gunneridae</taxon>
        <taxon>Pentapetalae</taxon>
        <taxon>rosids</taxon>
        <taxon>fabids</taxon>
        <taxon>Rosales</taxon>
        <taxon>Rosaceae</taxon>
        <taxon>Rosoideae</taxon>
        <taxon>Rosoideae incertae sedis</taxon>
        <taxon>Rosa</taxon>
    </lineage>
</organism>
<evidence type="ECO:0000313" key="3">
    <source>
        <dbReference type="Proteomes" id="UP000238479"/>
    </source>
</evidence>
<sequence>MMVTRSKSSGLLKLVEERLLKRKTEEEKEQAQISYIPKDCISNILARLPADSLQRSRFVCKPWYNAVKNPKFIHAHLQLSESVLKCKGKFAPYF</sequence>
<dbReference type="InterPro" id="IPR036047">
    <property type="entry name" value="F-box-like_dom_sf"/>
</dbReference>
<evidence type="ECO:0000259" key="1">
    <source>
        <dbReference type="SMART" id="SM00256"/>
    </source>
</evidence>
<dbReference type="Gene3D" id="1.20.1280.50">
    <property type="match status" value="1"/>
</dbReference>
<dbReference type="SMART" id="SM00256">
    <property type="entry name" value="FBOX"/>
    <property type="match status" value="1"/>
</dbReference>
<dbReference type="EMBL" id="PDCK01000045">
    <property type="protein sequence ID" value="PRQ19586.1"/>
    <property type="molecule type" value="Genomic_DNA"/>
</dbReference>